<gene>
    <name evidence="2" type="ORF">GFD25_05850</name>
</gene>
<accession>A0A6N9Z510</accession>
<keyword evidence="3" id="KW-1185">Reference proteome</keyword>
<reference evidence="2 3" key="1">
    <citation type="submission" date="2019-10" db="EMBL/GenBank/DDBJ databases">
        <title>Bifidobacterium from non-human primates.</title>
        <authorList>
            <person name="Modesto M."/>
        </authorList>
    </citation>
    <scope>NUCLEOTIDE SEQUENCE [LARGE SCALE GENOMIC DNA]</scope>
    <source>
        <strain evidence="2 3">TRE17</strain>
    </source>
</reference>
<evidence type="ECO:0000313" key="2">
    <source>
        <dbReference type="EMBL" id="NEG89516.1"/>
    </source>
</evidence>
<name>A0A6N9Z510_9BIFI</name>
<protein>
    <submittedName>
        <fullName evidence="2">Uncharacterized protein</fullName>
    </submittedName>
</protein>
<keyword evidence="1" id="KW-0472">Membrane</keyword>
<dbReference type="Proteomes" id="UP000469194">
    <property type="component" value="Unassembled WGS sequence"/>
</dbReference>
<dbReference type="EMBL" id="WHZW01000010">
    <property type="protein sequence ID" value="NEG89516.1"/>
    <property type="molecule type" value="Genomic_DNA"/>
</dbReference>
<sequence length="93" mass="9814">MNKYEALKNNPAINLVWLLLIVASASIGILAAVVYGLAVTNVQILSWSIGYVLTSGTNDMVLTPSLIAFVVCAVVFVLCMCKNALLKAITGGK</sequence>
<feature type="transmembrane region" description="Helical" evidence="1">
    <location>
        <begin position="12"/>
        <end position="40"/>
    </location>
</feature>
<evidence type="ECO:0000313" key="3">
    <source>
        <dbReference type="Proteomes" id="UP000469194"/>
    </source>
</evidence>
<dbReference type="AlphaFoldDB" id="A0A6N9Z510"/>
<organism evidence="2 3">
    <name type="scientific">Bifidobacterium aerophilum</name>
    <dbReference type="NCBI Taxonomy" id="1798155"/>
    <lineage>
        <taxon>Bacteria</taxon>
        <taxon>Bacillati</taxon>
        <taxon>Actinomycetota</taxon>
        <taxon>Actinomycetes</taxon>
        <taxon>Bifidobacteriales</taxon>
        <taxon>Bifidobacteriaceae</taxon>
        <taxon>Bifidobacterium</taxon>
    </lineage>
</organism>
<keyword evidence="1" id="KW-1133">Transmembrane helix</keyword>
<evidence type="ECO:0000256" key="1">
    <source>
        <dbReference type="SAM" id="Phobius"/>
    </source>
</evidence>
<keyword evidence="1" id="KW-0812">Transmembrane</keyword>
<proteinExistence type="predicted"/>
<comment type="caution">
    <text evidence="2">The sequence shown here is derived from an EMBL/GenBank/DDBJ whole genome shotgun (WGS) entry which is preliminary data.</text>
</comment>
<feature type="transmembrane region" description="Helical" evidence="1">
    <location>
        <begin position="60"/>
        <end position="81"/>
    </location>
</feature>
<dbReference type="RefSeq" id="WP_163230877.1">
    <property type="nucleotide sequence ID" value="NZ_WHZW01000010.1"/>
</dbReference>